<dbReference type="InterPro" id="IPR027461">
    <property type="entry name" value="Carboxypeptidase_A_C_sf"/>
</dbReference>
<feature type="active site" description="Nucleophile" evidence="3">
    <location>
        <position position="115"/>
    </location>
</feature>
<evidence type="ECO:0000256" key="3">
    <source>
        <dbReference type="PIRSR" id="PIRSR028757-1"/>
    </source>
</evidence>
<dbReference type="EMBL" id="SNXX01000044">
    <property type="protein sequence ID" value="TDP83616.1"/>
    <property type="molecule type" value="Genomic_DNA"/>
</dbReference>
<sequence length="347" mass="40107">MIKAEKLDRGDKVAVVSLSWGGAGDEKFRDRYEIGKKRVEELFGLNVIEMPNSLKGSEYLDKHPEARAEDLMNAFKNKEIKAIFSNIGGDDTLRLLPFIDFDVIKNNPKIFMGYSDTTVNHFMCYKAGLTSFYGPSILAEFAENVEMHDYTINTIEKTLFSSKPVGEIKASKHWTSEWLPWEKKENSKIKRKLNKEKRGYEILQGKGKVKGKLIGGCIEVLDWLRGTILWPEINDWEDKILFLETSEDQPSPDYIRWYLRALNALGIFEKINGVIIGKPRDEKYYEEYKDQYLKVIRDEAQRDDLPIMYNLNFGHTSPMFILPYGVEAEIDCDNKTFKINEAGVKKI</sequence>
<feature type="active site" description="Charge relay system" evidence="3">
    <location>
        <position position="244"/>
    </location>
</feature>
<feature type="active site" description="Charge relay system" evidence="3">
    <location>
        <position position="315"/>
    </location>
</feature>
<proteinExistence type="inferred from homology"/>
<evidence type="ECO:0000259" key="5">
    <source>
        <dbReference type="Pfam" id="PF17676"/>
    </source>
</evidence>
<dbReference type="RefSeq" id="WP_133531293.1">
    <property type="nucleotide sequence ID" value="NZ_SNXX01000044.1"/>
</dbReference>
<dbReference type="AlphaFoldDB" id="A0A4R6RD45"/>
<dbReference type="SUPFAM" id="SSF141986">
    <property type="entry name" value="LD-carboxypeptidase A C-terminal domain-like"/>
    <property type="match status" value="1"/>
</dbReference>
<dbReference type="Gene3D" id="3.50.30.60">
    <property type="entry name" value="LD-carboxypeptidase A C-terminal domain-like"/>
    <property type="match status" value="1"/>
</dbReference>
<feature type="domain" description="LD-carboxypeptidase C-terminal" evidence="5">
    <location>
        <begin position="210"/>
        <end position="330"/>
    </location>
</feature>
<dbReference type="CDD" id="cd07062">
    <property type="entry name" value="Peptidase_S66_mccF_like"/>
    <property type="match status" value="1"/>
</dbReference>
<accession>A0A4R6RD45</accession>
<dbReference type="PIRSF" id="PIRSF028757">
    <property type="entry name" value="LD-carboxypeptidase"/>
    <property type="match status" value="1"/>
</dbReference>
<dbReference type="InterPro" id="IPR040921">
    <property type="entry name" value="Peptidase_S66C"/>
</dbReference>
<evidence type="ECO:0000313" key="7">
    <source>
        <dbReference type="Proteomes" id="UP000295176"/>
    </source>
</evidence>
<dbReference type="InterPro" id="IPR027478">
    <property type="entry name" value="LdcA_N"/>
</dbReference>
<dbReference type="SUPFAM" id="SSF52317">
    <property type="entry name" value="Class I glutamine amidotransferase-like"/>
    <property type="match status" value="1"/>
</dbReference>
<evidence type="ECO:0000256" key="2">
    <source>
        <dbReference type="ARBA" id="ARBA00022801"/>
    </source>
</evidence>
<comment type="caution">
    <text evidence="6">The sequence shown here is derived from an EMBL/GenBank/DDBJ whole genome shotgun (WGS) entry which is preliminary data.</text>
</comment>
<dbReference type="InterPro" id="IPR003507">
    <property type="entry name" value="S66_fam"/>
</dbReference>
<gene>
    <name evidence="6" type="ORF">C7957_14412</name>
</gene>
<dbReference type="GO" id="GO:0004180">
    <property type="term" value="F:carboxypeptidase activity"/>
    <property type="evidence" value="ECO:0007669"/>
    <property type="project" value="UniProtKB-KW"/>
</dbReference>
<dbReference type="Pfam" id="PF02016">
    <property type="entry name" value="Peptidase_S66"/>
    <property type="match status" value="1"/>
</dbReference>
<evidence type="ECO:0000313" key="6">
    <source>
        <dbReference type="EMBL" id="TDP83616.1"/>
    </source>
</evidence>
<dbReference type="Pfam" id="PF17676">
    <property type="entry name" value="Peptidase_S66C"/>
    <property type="match status" value="1"/>
</dbReference>
<evidence type="ECO:0000259" key="4">
    <source>
        <dbReference type="Pfam" id="PF02016"/>
    </source>
</evidence>
<keyword evidence="6" id="KW-0645">Protease</keyword>
<protein>
    <submittedName>
        <fullName evidence="6">Muramoyltetrapeptide carboxypeptidase LdcA involved in peptidoglycan recycling</fullName>
    </submittedName>
</protein>
<feature type="domain" description="LD-carboxypeptidase N-terminal" evidence="4">
    <location>
        <begin position="13"/>
        <end position="134"/>
    </location>
</feature>
<keyword evidence="2" id="KW-0378">Hydrolase</keyword>
<dbReference type="InterPro" id="IPR029062">
    <property type="entry name" value="Class_I_gatase-like"/>
</dbReference>
<reference evidence="6 7" key="1">
    <citation type="submission" date="2019-03" db="EMBL/GenBank/DDBJ databases">
        <title>Subsurface microbial communities from deep shales in Ohio and West Virginia, USA.</title>
        <authorList>
            <person name="Wrighton K."/>
        </authorList>
    </citation>
    <scope>NUCLEOTIDE SEQUENCE [LARGE SCALE GENOMIC DNA]</scope>
    <source>
        <strain evidence="6 7">MSL 7</strain>
    </source>
</reference>
<dbReference type="PANTHER" id="PTHR30237:SF4">
    <property type="entry name" value="LD-CARBOXYPEPTIDASE C-TERMINAL DOMAIN-CONTAINING PROTEIN"/>
    <property type="match status" value="1"/>
</dbReference>
<comment type="similarity">
    <text evidence="1">Belongs to the peptidase S66 family.</text>
</comment>
<dbReference type="Gene3D" id="3.40.50.10740">
    <property type="entry name" value="Class I glutamine amidotransferase-like"/>
    <property type="match status" value="1"/>
</dbReference>
<evidence type="ECO:0000256" key="1">
    <source>
        <dbReference type="ARBA" id="ARBA00010233"/>
    </source>
</evidence>
<dbReference type="PANTHER" id="PTHR30237">
    <property type="entry name" value="MURAMOYLTETRAPEPTIDE CARBOXYPEPTIDASE"/>
    <property type="match status" value="1"/>
</dbReference>
<organism evidence="6 7">
    <name type="scientific">Halanaerobium saccharolyticum</name>
    <dbReference type="NCBI Taxonomy" id="43595"/>
    <lineage>
        <taxon>Bacteria</taxon>
        <taxon>Bacillati</taxon>
        <taxon>Bacillota</taxon>
        <taxon>Clostridia</taxon>
        <taxon>Halanaerobiales</taxon>
        <taxon>Halanaerobiaceae</taxon>
        <taxon>Halanaerobium</taxon>
    </lineage>
</organism>
<keyword evidence="6" id="KW-0121">Carboxypeptidase</keyword>
<dbReference type="InterPro" id="IPR040449">
    <property type="entry name" value="Peptidase_S66_N"/>
</dbReference>
<name>A0A4R6RD45_9FIRM</name>
<dbReference type="Proteomes" id="UP000295176">
    <property type="component" value="Unassembled WGS sequence"/>
</dbReference>